<evidence type="ECO:0000256" key="4">
    <source>
        <dbReference type="ARBA" id="ARBA00022553"/>
    </source>
</evidence>
<dbReference type="InterPro" id="IPR036890">
    <property type="entry name" value="HATPase_C_sf"/>
</dbReference>
<feature type="transmembrane region" description="Helical" evidence="11">
    <location>
        <begin position="131"/>
        <end position="155"/>
    </location>
</feature>
<evidence type="ECO:0000256" key="5">
    <source>
        <dbReference type="ARBA" id="ARBA00022679"/>
    </source>
</evidence>
<reference evidence="14" key="1">
    <citation type="journal article" date="2014" name="Int. J. Syst. Evol. Microbiol.">
        <title>Complete genome sequence of Corynebacterium casei LMG S-19264T (=DSM 44701T), isolated from a smear-ripened cheese.</title>
        <authorList>
            <consortium name="US DOE Joint Genome Institute (JGI-PGF)"/>
            <person name="Walter F."/>
            <person name="Albersmeier A."/>
            <person name="Kalinowski J."/>
            <person name="Ruckert C."/>
        </authorList>
    </citation>
    <scope>NUCLEOTIDE SEQUENCE</scope>
    <source>
        <strain evidence="14">JCM 30078</strain>
    </source>
</reference>
<dbReference type="InterPro" id="IPR036097">
    <property type="entry name" value="HisK_dim/P_sf"/>
</dbReference>
<dbReference type="EC" id="2.7.13.3" evidence="3"/>
<evidence type="ECO:0000256" key="7">
    <source>
        <dbReference type="ARBA" id="ARBA00022777"/>
    </source>
</evidence>
<dbReference type="AlphaFoldDB" id="A0A917USZ3"/>
<keyword evidence="7 14" id="KW-0418">Kinase</keyword>
<dbReference type="SUPFAM" id="SSF47384">
    <property type="entry name" value="Homodimeric domain of signal transducing histidine kinase"/>
    <property type="match status" value="1"/>
</dbReference>
<accession>A0A917USZ3</accession>
<evidence type="ECO:0000256" key="8">
    <source>
        <dbReference type="ARBA" id="ARBA00022989"/>
    </source>
</evidence>
<dbReference type="EMBL" id="BMPO01000001">
    <property type="protein sequence ID" value="GGJ82821.1"/>
    <property type="molecule type" value="Genomic_DNA"/>
</dbReference>
<feature type="domain" description="Histidine kinase" evidence="12">
    <location>
        <begin position="218"/>
        <end position="426"/>
    </location>
</feature>
<comment type="caution">
    <text evidence="14">The sequence shown here is derived from an EMBL/GenBank/DDBJ whole genome shotgun (WGS) entry which is preliminary data.</text>
</comment>
<dbReference type="CDD" id="cd00075">
    <property type="entry name" value="HATPase"/>
    <property type="match status" value="1"/>
</dbReference>
<feature type="domain" description="HAMP" evidence="13">
    <location>
        <begin position="156"/>
        <end position="210"/>
    </location>
</feature>
<dbReference type="InterPro" id="IPR003594">
    <property type="entry name" value="HATPase_dom"/>
</dbReference>
<evidence type="ECO:0000313" key="14">
    <source>
        <dbReference type="EMBL" id="GGJ82821.1"/>
    </source>
</evidence>
<evidence type="ECO:0000259" key="13">
    <source>
        <dbReference type="PROSITE" id="PS50885"/>
    </source>
</evidence>
<dbReference type="GO" id="GO:0005886">
    <property type="term" value="C:plasma membrane"/>
    <property type="evidence" value="ECO:0007669"/>
    <property type="project" value="TreeGrafter"/>
</dbReference>
<dbReference type="PROSITE" id="PS50109">
    <property type="entry name" value="HIS_KIN"/>
    <property type="match status" value="1"/>
</dbReference>
<dbReference type="Gene3D" id="6.10.340.10">
    <property type="match status" value="1"/>
</dbReference>
<dbReference type="SUPFAM" id="SSF55874">
    <property type="entry name" value="ATPase domain of HSP90 chaperone/DNA topoisomerase II/histidine kinase"/>
    <property type="match status" value="1"/>
</dbReference>
<evidence type="ECO:0000256" key="11">
    <source>
        <dbReference type="SAM" id="Phobius"/>
    </source>
</evidence>
<dbReference type="PRINTS" id="PR00344">
    <property type="entry name" value="BCTRLSENSOR"/>
</dbReference>
<keyword evidence="5" id="KW-0808">Transferase</keyword>
<dbReference type="Gene3D" id="1.10.287.130">
    <property type="match status" value="1"/>
</dbReference>
<keyword evidence="6 11" id="KW-0812">Transmembrane</keyword>
<dbReference type="SMART" id="SM00387">
    <property type="entry name" value="HATPase_c"/>
    <property type="match status" value="1"/>
</dbReference>
<keyword evidence="9" id="KW-0902">Two-component regulatory system</keyword>
<keyword evidence="10 11" id="KW-0472">Membrane</keyword>
<dbReference type="Pfam" id="PF00512">
    <property type="entry name" value="HisKA"/>
    <property type="match status" value="1"/>
</dbReference>
<evidence type="ECO:0000313" key="15">
    <source>
        <dbReference type="Proteomes" id="UP000635983"/>
    </source>
</evidence>
<name>A0A917USZ3_9PSED</name>
<dbReference type="PANTHER" id="PTHR45436">
    <property type="entry name" value="SENSOR HISTIDINE KINASE YKOH"/>
    <property type="match status" value="1"/>
</dbReference>
<proteinExistence type="predicted"/>
<dbReference type="PANTHER" id="PTHR45436:SF16">
    <property type="entry name" value="HISTIDINE KINASE"/>
    <property type="match status" value="1"/>
</dbReference>
<evidence type="ECO:0000256" key="6">
    <source>
        <dbReference type="ARBA" id="ARBA00022692"/>
    </source>
</evidence>
<evidence type="ECO:0000256" key="3">
    <source>
        <dbReference type="ARBA" id="ARBA00012438"/>
    </source>
</evidence>
<gene>
    <name evidence="14" type="primary">colS</name>
    <name evidence="14" type="ORF">GCM10009304_06040</name>
</gene>
<dbReference type="Pfam" id="PF02518">
    <property type="entry name" value="HATPase_c"/>
    <property type="match status" value="1"/>
</dbReference>
<dbReference type="InterPro" id="IPR005467">
    <property type="entry name" value="His_kinase_dom"/>
</dbReference>
<organism evidence="14 15">
    <name type="scientific">Pseudomonas matsuisoli</name>
    <dbReference type="NCBI Taxonomy" id="1515666"/>
    <lineage>
        <taxon>Bacteria</taxon>
        <taxon>Pseudomonadati</taxon>
        <taxon>Pseudomonadota</taxon>
        <taxon>Gammaproteobacteria</taxon>
        <taxon>Pseudomonadales</taxon>
        <taxon>Pseudomonadaceae</taxon>
        <taxon>Pseudomonas</taxon>
    </lineage>
</organism>
<keyword evidence="4" id="KW-0597">Phosphoprotein</keyword>
<dbReference type="Proteomes" id="UP000635983">
    <property type="component" value="Unassembled WGS sequence"/>
</dbReference>
<keyword evidence="8 11" id="KW-1133">Transmembrane helix</keyword>
<evidence type="ECO:0000256" key="1">
    <source>
        <dbReference type="ARBA" id="ARBA00000085"/>
    </source>
</evidence>
<dbReference type="InterPro" id="IPR050428">
    <property type="entry name" value="TCS_sensor_his_kinase"/>
</dbReference>
<comment type="subcellular location">
    <subcellularLocation>
        <location evidence="2">Membrane</location>
    </subcellularLocation>
</comment>
<dbReference type="GO" id="GO:0000155">
    <property type="term" value="F:phosphorelay sensor kinase activity"/>
    <property type="evidence" value="ECO:0007669"/>
    <property type="project" value="InterPro"/>
</dbReference>
<evidence type="ECO:0000256" key="2">
    <source>
        <dbReference type="ARBA" id="ARBA00004370"/>
    </source>
</evidence>
<dbReference type="InterPro" id="IPR003661">
    <property type="entry name" value="HisK_dim/P_dom"/>
</dbReference>
<evidence type="ECO:0000256" key="9">
    <source>
        <dbReference type="ARBA" id="ARBA00023012"/>
    </source>
</evidence>
<dbReference type="InterPro" id="IPR003660">
    <property type="entry name" value="HAMP_dom"/>
</dbReference>
<comment type="catalytic activity">
    <reaction evidence="1">
        <text>ATP + protein L-histidine = ADP + protein N-phospho-L-histidine.</text>
        <dbReference type="EC" id="2.7.13.3"/>
    </reaction>
</comment>
<evidence type="ECO:0000256" key="10">
    <source>
        <dbReference type="ARBA" id="ARBA00023136"/>
    </source>
</evidence>
<protein>
    <recommendedName>
        <fullName evidence="3">histidine kinase</fullName>
        <ecNumber evidence="3">2.7.13.3</ecNumber>
    </recommendedName>
</protein>
<dbReference type="PROSITE" id="PS50885">
    <property type="entry name" value="HAMP"/>
    <property type="match status" value="1"/>
</dbReference>
<evidence type="ECO:0000259" key="12">
    <source>
        <dbReference type="PROSITE" id="PS50109"/>
    </source>
</evidence>
<dbReference type="InterPro" id="IPR004358">
    <property type="entry name" value="Sig_transdc_His_kin-like_C"/>
</dbReference>
<sequence>MEFKQSLARRIVIAFVLLTALVAGSFAVGIVNIVHLIEERLITTELGGDLNRLLRMDNMDEWRTRPQMDQIFYFDGGKGDFALPDDVKGLSPGFHEVFREGRAFHAIVDRVDGRQYVLMQDQSGYEEREQVLFAVVLCGFIASLALSAILGWLVARHVMAPVVRLAGQVLHRDQLQTPAPPLAKDYAQDEVGQLAAAFDDSFGRLRNVLIRERLFTSDVSHELRTPLMVMASSCELLLENPSLDARGKAQIVRMARACEEMRVLVQTFLMLARTEHDNVKLSPQVTLSALADDLAAQWREPIENKGLTFIYESYAAQGEFYNAPFLRAVMGNLLRNAWHYTEHGHIRLVVSASGFSVEDSGAGIPEGQREVIFQPFVRASDQRRGEGLGLGLSLVQRICENQNWHVMLTSSDAGGCLFRVELADERPAIS</sequence>
<dbReference type="RefSeq" id="WP_188981642.1">
    <property type="nucleotide sequence ID" value="NZ_BMPO01000001.1"/>
</dbReference>
<dbReference type="SMART" id="SM00388">
    <property type="entry name" value="HisKA"/>
    <property type="match status" value="1"/>
</dbReference>
<dbReference type="Gene3D" id="3.30.565.10">
    <property type="entry name" value="Histidine kinase-like ATPase, C-terminal domain"/>
    <property type="match status" value="1"/>
</dbReference>
<keyword evidence="15" id="KW-1185">Reference proteome</keyword>
<reference evidence="14" key="2">
    <citation type="submission" date="2020-09" db="EMBL/GenBank/DDBJ databases">
        <authorList>
            <person name="Sun Q."/>
            <person name="Ohkuma M."/>
        </authorList>
    </citation>
    <scope>NUCLEOTIDE SEQUENCE</scope>
    <source>
        <strain evidence="14">JCM 30078</strain>
    </source>
</reference>
<dbReference type="CDD" id="cd00082">
    <property type="entry name" value="HisKA"/>
    <property type="match status" value="1"/>
</dbReference>